<evidence type="ECO:0000256" key="1">
    <source>
        <dbReference type="SAM" id="MobiDB-lite"/>
    </source>
</evidence>
<protein>
    <submittedName>
        <fullName evidence="2">Uncharacterized protein</fullName>
    </submittedName>
</protein>
<gene>
    <name evidence="2" type="ORF">PV327_010264</name>
</gene>
<keyword evidence="3" id="KW-1185">Reference proteome</keyword>
<reference evidence="2" key="1">
    <citation type="journal article" date="2023" name="bioRxiv">
        <title>Scaffold-level genome assemblies of two parasitoid biocontrol wasps reveal the parthenogenesis mechanism and an associated novel virus.</title>
        <authorList>
            <person name="Inwood S."/>
            <person name="Skelly J."/>
            <person name="Guhlin J."/>
            <person name="Harrop T."/>
            <person name="Goldson S."/>
            <person name="Dearden P."/>
        </authorList>
    </citation>
    <scope>NUCLEOTIDE SEQUENCE</scope>
    <source>
        <strain evidence="2">Lincoln</strain>
        <tissue evidence="2">Whole body</tissue>
    </source>
</reference>
<comment type="caution">
    <text evidence="2">The sequence shown here is derived from an EMBL/GenBank/DDBJ whole genome shotgun (WGS) entry which is preliminary data.</text>
</comment>
<accession>A0AA39FRJ1</accession>
<dbReference type="AlphaFoldDB" id="A0AA39FRJ1"/>
<proteinExistence type="predicted"/>
<feature type="region of interest" description="Disordered" evidence="1">
    <location>
        <begin position="1"/>
        <end position="25"/>
    </location>
</feature>
<sequence length="124" mass="14270">MGFDSDLSCKESNCNPPIDDARMRHNPSIPLPNLEMKIMSENDDSIVSNVNLKLTERSLANENLPIWILEGVIESNNLEDTYASNLIRNKEVMKQLGKFSIYQQPETSSAAVYFHERRQFVIYF</sequence>
<name>A0AA39FRJ1_MICHY</name>
<dbReference type="Proteomes" id="UP001168972">
    <property type="component" value="Unassembled WGS sequence"/>
</dbReference>
<reference evidence="2" key="2">
    <citation type="submission" date="2023-03" db="EMBL/GenBank/DDBJ databases">
        <authorList>
            <person name="Inwood S.N."/>
            <person name="Skelly J.G."/>
            <person name="Guhlin J."/>
            <person name="Harrop T.W.R."/>
            <person name="Goldson S.G."/>
            <person name="Dearden P.K."/>
        </authorList>
    </citation>
    <scope>NUCLEOTIDE SEQUENCE</scope>
    <source>
        <strain evidence="2">Lincoln</strain>
        <tissue evidence="2">Whole body</tissue>
    </source>
</reference>
<dbReference type="EMBL" id="JAQQBR010000006">
    <property type="protein sequence ID" value="KAK0174502.1"/>
    <property type="molecule type" value="Genomic_DNA"/>
</dbReference>
<evidence type="ECO:0000313" key="2">
    <source>
        <dbReference type="EMBL" id="KAK0174502.1"/>
    </source>
</evidence>
<organism evidence="2 3">
    <name type="scientific">Microctonus hyperodae</name>
    <name type="common">Parasitoid wasp</name>
    <dbReference type="NCBI Taxonomy" id="165561"/>
    <lineage>
        <taxon>Eukaryota</taxon>
        <taxon>Metazoa</taxon>
        <taxon>Ecdysozoa</taxon>
        <taxon>Arthropoda</taxon>
        <taxon>Hexapoda</taxon>
        <taxon>Insecta</taxon>
        <taxon>Pterygota</taxon>
        <taxon>Neoptera</taxon>
        <taxon>Endopterygota</taxon>
        <taxon>Hymenoptera</taxon>
        <taxon>Apocrita</taxon>
        <taxon>Ichneumonoidea</taxon>
        <taxon>Braconidae</taxon>
        <taxon>Euphorinae</taxon>
        <taxon>Microctonus</taxon>
    </lineage>
</organism>
<evidence type="ECO:0000313" key="3">
    <source>
        <dbReference type="Proteomes" id="UP001168972"/>
    </source>
</evidence>